<dbReference type="Gene3D" id="1.20.5.170">
    <property type="match status" value="1"/>
</dbReference>
<dbReference type="Gene3D" id="1.20.5.1160">
    <property type="entry name" value="Vasodilator-stimulated phosphoprotein"/>
    <property type="match status" value="1"/>
</dbReference>
<feature type="coiled-coil region" evidence="3">
    <location>
        <begin position="247"/>
        <end position="330"/>
    </location>
</feature>
<dbReference type="FunFam" id="1.20.5.500:FF:000001">
    <property type="entry name" value="Type II keratin 23"/>
    <property type="match status" value="1"/>
</dbReference>
<dbReference type="SMART" id="SM01391">
    <property type="entry name" value="Filament"/>
    <property type="match status" value="1"/>
</dbReference>
<dbReference type="PANTHER" id="PTHR45652:SF21">
    <property type="entry name" value="ZINC FINGER CCCH DOMAIN-CONTAINING PROTEIN 13-LIKE ISOFORM X1"/>
    <property type="match status" value="1"/>
</dbReference>
<organism evidence="6">
    <name type="scientific">Oikopleura dioica</name>
    <name type="common">Tunicate</name>
    <dbReference type="NCBI Taxonomy" id="34765"/>
    <lineage>
        <taxon>Eukaryota</taxon>
        <taxon>Metazoa</taxon>
        <taxon>Chordata</taxon>
        <taxon>Tunicata</taxon>
        <taxon>Appendicularia</taxon>
        <taxon>Copelata</taxon>
        <taxon>Oikopleuridae</taxon>
        <taxon>Oikopleura</taxon>
    </lineage>
</organism>
<evidence type="ECO:0000313" key="6">
    <source>
        <dbReference type="EMBL" id="CAL69621.1"/>
    </source>
</evidence>
<keyword evidence="1" id="KW-0403">Intermediate filament</keyword>
<proteinExistence type="predicted"/>
<dbReference type="AlphaFoldDB" id="A5PG33"/>
<sequence>MSKKATSKASKIGSKTSYDSDSGSRYSRDNTAGYISEKDLAELAETLSPEFRQMRNEEKEELKDLNNRFATYIERVRYLEQQNKLLDAQLRQITVKYDSNLPEIYVNELRRLRQITETLNNDKSLLEAELERLRSDVLDLRQEHNSAVGEREELERELRNLRENVDECTLTRVDLERKLLTLREELEFENMVHQEVVNELKAQLVTDHVRVQVDTHGPDMSELLRDIRSQYESAAKKNREEAEAWYNSKLNDLNNQVSRDANRLKESQSELTEYRNNLSSLTAQIEALRSNKDYLERQLADVEDRYRREITSYQEQISNMTNALDKTKTEMTERPHEYQELLAVKLALDFEINIHRKLLEGEESRLAHASDRDAHMSGPVSMRYSEDHDSRSRISSYLSRDY</sequence>
<evidence type="ECO:0000256" key="3">
    <source>
        <dbReference type="SAM" id="Coils"/>
    </source>
</evidence>
<dbReference type="PANTHER" id="PTHR45652">
    <property type="entry name" value="GLIAL FIBRILLARY ACIDIC PROTEIN"/>
    <property type="match status" value="1"/>
</dbReference>
<dbReference type="InterPro" id="IPR039008">
    <property type="entry name" value="IF_rod_dom"/>
</dbReference>
<feature type="region of interest" description="Disordered" evidence="4">
    <location>
        <begin position="369"/>
        <end position="389"/>
    </location>
</feature>
<feature type="region of interest" description="Disordered" evidence="4">
    <location>
        <begin position="1"/>
        <end position="31"/>
    </location>
</feature>
<evidence type="ECO:0000256" key="1">
    <source>
        <dbReference type="ARBA" id="ARBA00022754"/>
    </source>
</evidence>
<evidence type="ECO:0000256" key="2">
    <source>
        <dbReference type="ARBA" id="ARBA00023054"/>
    </source>
</evidence>
<dbReference type="GO" id="GO:0045109">
    <property type="term" value="P:intermediate filament organization"/>
    <property type="evidence" value="ECO:0007669"/>
    <property type="project" value="TreeGrafter"/>
</dbReference>
<feature type="coiled-coil region" evidence="3">
    <location>
        <begin position="48"/>
        <end position="82"/>
    </location>
</feature>
<dbReference type="EMBL" id="AM411380">
    <property type="protein sequence ID" value="CAL69621.1"/>
    <property type="molecule type" value="Genomic_DNA"/>
</dbReference>
<dbReference type="GO" id="GO:0005737">
    <property type="term" value="C:cytoplasm"/>
    <property type="evidence" value="ECO:0007669"/>
    <property type="project" value="TreeGrafter"/>
</dbReference>
<protein>
    <submittedName>
        <fullName evidence="6">Intermediate filament C protein</fullName>
    </submittedName>
</protein>
<dbReference type="GO" id="GO:0005200">
    <property type="term" value="F:structural constituent of cytoskeleton"/>
    <property type="evidence" value="ECO:0007669"/>
    <property type="project" value="TreeGrafter"/>
</dbReference>
<evidence type="ECO:0000259" key="5">
    <source>
        <dbReference type="PROSITE" id="PS51842"/>
    </source>
</evidence>
<dbReference type="PROSITE" id="PS51842">
    <property type="entry name" value="IF_ROD_2"/>
    <property type="match status" value="1"/>
</dbReference>
<dbReference type="SUPFAM" id="SSF64593">
    <property type="entry name" value="Intermediate filament protein, coiled coil region"/>
    <property type="match status" value="2"/>
</dbReference>
<dbReference type="InterPro" id="IPR002957">
    <property type="entry name" value="Keratin_I"/>
</dbReference>
<dbReference type="InterPro" id="IPR050405">
    <property type="entry name" value="Intermediate_filament"/>
</dbReference>
<keyword evidence="2 3" id="KW-0175">Coiled coil</keyword>
<dbReference type="PRINTS" id="PR01248">
    <property type="entry name" value="TYPE1KERATIN"/>
</dbReference>
<feature type="compositionally biased region" description="Polar residues" evidence="4">
    <location>
        <begin position="7"/>
        <end position="16"/>
    </location>
</feature>
<reference evidence="6" key="1">
    <citation type="journal article" date="2007" name="Gene">
        <title>Rapidly evolving lamins in a chordate, Oikopleura dioica, with unusual nuclear architecture.</title>
        <authorList>
            <person name="Clarke T."/>
            <person name="Bouquet J.M."/>
            <person name="Fu X."/>
            <person name="Kallesoe T."/>
            <person name="Schmid M."/>
            <person name="Thompson E.M."/>
        </authorList>
    </citation>
    <scope>NUCLEOTIDE SEQUENCE</scope>
</reference>
<feature type="domain" description="IF rod" evidence="5">
    <location>
        <begin position="58"/>
        <end position="366"/>
    </location>
</feature>
<accession>A5PG33</accession>
<name>A5PG33_OIKDI</name>
<dbReference type="Pfam" id="PF00038">
    <property type="entry name" value="Filament"/>
    <property type="match status" value="1"/>
</dbReference>
<dbReference type="GO" id="GO:0005882">
    <property type="term" value="C:intermediate filament"/>
    <property type="evidence" value="ECO:0007669"/>
    <property type="project" value="UniProtKB-KW"/>
</dbReference>
<evidence type="ECO:0000256" key="4">
    <source>
        <dbReference type="SAM" id="MobiDB-lite"/>
    </source>
</evidence>
<dbReference type="Gene3D" id="1.20.5.500">
    <property type="entry name" value="Single helix bin"/>
    <property type="match status" value="1"/>
</dbReference>
<feature type="coiled-coil region" evidence="3">
    <location>
        <begin position="109"/>
        <end position="203"/>
    </location>
</feature>
<gene>
    <name evidence="6" type="primary">if-C</name>
</gene>